<dbReference type="PANTHER" id="PTHR23057">
    <property type="entry name" value="JUXTAPOSED WITH ANOTHER ZINC FINGER PROTEIN 1"/>
    <property type="match status" value="1"/>
</dbReference>
<feature type="compositionally biased region" description="Low complexity" evidence="6">
    <location>
        <begin position="304"/>
        <end position="328"/>
    </location>
</feature>
<reference evidence="8" key="1">
    <citation type="submission" date="2023-03" db="EMBL/GenBank/DDBJ databases">
        <title>Mating type loci evolution in Malassezia.</title>
        <authorList>
            <person name="Coelho M.A."/>
        </authorList>
    </citation>
    <scope>NUCLEOTIDE SEQUENCE</scope>
    <source>
        <strain evidence="8">CBS 7876</strain>
    </source>
</reference>
<feature type="compositionally biased region" description="Low complexity" evidence="6">
    <location>
        <begin position="106"/>
        <end position="122"/>
    </location>
</feature>
<evidence type="ECO:0000313" key="8">
    <source>
        <dbReference type="EMBL" id="WFD02536.1"/>
    </source>
</evidence>
<evidence type="ECO:0000256" key="5">
    <source>
        <dbReference type="PROSITE-ProRule" id="PRU00042"/>
    </source>
</evidence>
<evidence type="ECO:0000256" key="6">
    <source>
        <dbReference type="SAM" id="MobiDB-lite"/>
    </source>
</evidence>
<keyword evidence="1" id="KW-0479">Metal-binding</keyword>
<evidence type="ECO:0000256" key="4">
    <source>
        <dbReference type="ARBA" id="ARBA00022833"/>
    </source>
</evidence>
<name>A0AAF0DYJ2_9BASI</name>
<evidence type="ECO:0000256" key="2">
    <source>
        <dbReference type="ARBA" id="ARBA00022737"/>
    </source>
</evidence>
<feature type="region of interest" description="Disordered" evidence="6">
    <location>
        <begin position="289"/>
        <end position="337"/>
    </location>
</feature>
<dbReference type="GO" id="GO:0008270">
    <property type="term" value="F:zinc ion binding"/>
    <property type="evidence" value="ECO:0007669"/>
    <property type="project" value="UniProtKB-KW"/>
</dbReference>
<sequence>MGLSGSLGGSSSFKESMALSFGKDVADLLEYSIGRFSSSTDSEATIAAPSSVRLESTFCRNFTCCGRELDDLHDLLQHYEECHVRFEDEDEDEIQNIITDEELENSSMASDAAASTNASAESPLASPTSTKVHAPAAGADRVAELKRGRPLNDAATPMVVTAAEDLESPSAFDTAVMRSPSTSRGKKRAFGQPNMGGGSGANPLYRALVDGGVTRHPFNVGNIYSPSSPFSTPGSSRAGTPSLDSDNESFFGSTTQPSVFSNLSLRGTNAEEHQLPSCAPPNLFFPSAAANASNRPAKRERFNPSGTSAAPAAAGSAASAAGNGSPLPTDSSAGEHRPYKCPAPGCDKAYKQMNGLKYHRLHGHCNQNLRNVNNGLVMPTNENGPTPSGPQTPSKEGEAGAAAPDAKTPSGQGPDLAAFGIHSTGAPLGGGGDAPREAPSTPTKMSAAGQPEKTYVCQVGNCDKRYKNLNGLRYHYLHSGSHGLLGLQLLHANGGGASAKADSVSGRPPVSTETLSREQIVQAAAAAQALLNQQAQAQCAKNPATPGAQPSSAAFLAALNSGNMSMTSGAQPP</sequence>
<dbReference type="PANTHER" id="PTHR23057:SF0">
    <property type="entry name" value="JUXTAPOSED WITH ANOTHER ZINC FINGER PROTEIN 1"/>
    <property type="match status" value="1"/>
</dbReference>
<keyword evidence="9" id="KW-1185">Reference proteome</keyword>
<evidence type="ECO:0000259" key="7">
    <source>
        <dbReference type="PROSITE" id="PS50157"/>
    </source>
</evidence>
<feature type="domain" description="C2H2-type" evidence="7">
    <location>
        <begin position="339"/>
        <end position="369"/>
    </location>
</feature>
<feature type="compositionally biased region" description="Polar residues" evidence="6">
    <location>
        <begin position="372"/>
        <end position="394"/>
    </location>
</feature>
<dbReference type="Proteomes" id="UP001214603">
    <property type="component" value="Chromosome 2"/>
</dbReference>
<feature type="compositionally biased region" description="Low complexity" evidence="6">
    <location>
        <begin position="225"/>
        <end position="236"/>
    </location>
</feature>
<dbReference type="InterPro" id="IPR013087">
    <property type="entry name" value="Znf_C2H2_type"/>
</dbReference>
<feature type="region of interest" description="Disordered" evidence="6">
    <location>
        <begin position="224"/>
        <end position="255"/>
    </location>
</feature>
<evidence type="ECO:0000256" key="3">
    <source>
        <dbReference type="ARBA" id="ARBA00022771"/>
    </source>
</evidence>
<feature type="compositionally biased region" description="Polar residues" evidence="6">
    <location>
        <begin position="237"/>
        <end position="255"/>
    </location>
</feature>
<organism evidence="8 9">
    <name type="scientific">Malassezia obtusa</name>
    <dbReference type="NCBI Taxonomy" id="76774"/>
    <lineage>
        <taxon>Eukaryota</taxon>
        <taxon>Fungi</taxon>
        <taxon>Dikarya</taxon>
        <taxon>Basidiomycota</taxon>
        <taxon>Ustilaginomycotina</taxon>
        <taxon>Malasseziomycetes</taxon>
        <taxon>Malasseziales</taxon>
        <taxon>Malasseziaceae</taxon>
        <taxon>Malassezia</taxon>
    </lineage>
</organism>
<feature type="region of interest" description="Disordered" evidence="6">
    <location>
        <begin position="174"/>
        <end position="201"/>
    </location>
</feature>
<dbReference type="EMBL" id="CP119935">
    <property type="protein sequence ID" value="WFD02536.1"/>
    <property type="molecule type" value="Genomic_DNA"/>
</dbReference>
<evidence type="ECO:0000256" key="1">
    <source>
        <dbReference type="ARBA" id="ARBA00022723"/>
    </source>
</evidence>
<protein>
    <submittedName>
        <fullName evidence="8">Transcriptional regulator of ribosomal biogenesis proteins</fullName>
    </submittedName>
</protein>
<proteinExistence type="predicted"/>
<accession>A0AAF0DYJ2</accession>
<keyword evidence="4" id="KW-0862">Zinc</keyword>
<gene>
    <name evidence="8" type="primary">SFP1</name>
    <name evidence="8" type="ORF">MOBT1_001220</name>
</gene>
<keyword evidence="3 5" id="KW-0863">Zinc-finger</keyword>
<feature type="region of interest" description="Disordered" evidence="6">
    <location>
        <begin position="100"/>
        <end position="140"/>
    </location>
</feature>
<keyword evidence="2" id="KW-0677">Repeat</keyword>
<dbReference type="PROSITE" id="PS00028">
    <property type="entry name" value="ZINC_FINGER_C2H2_1"/>
    <property type="match status" value="1"/>
</dbReference>
<dbReference type="InterPro" id="IPR051580">
    <property type="entry name" value="ZnF-Chromatin_assoc"/>
</dbReference>
<dbReference type="AlphaFoldDB" id="A0AAF0DYJ2"/>
<feature type="region of interest" description="Disordered" evidence="6">
    <location>
        <begin position="372"/>
        <end position="449"/>
    </location>
</feature>
<dbReference type="SMART" id="SM00355">
    <property type="entry name" value="ZnF_C2H2"/>
    <property type="match status" value="3"/>
</dbReference>
<dbReference type="Gene3D" id="3.30.160.60">
    <property type="entry name" value="Classic Zinc Finger"/>
    <property type="match status" value="1"/>
</dbReference>
<evidence type="ECO:0000313" key="9">
    <source>
        <dbReference type="Proteomes" id="UP001214603"/>
    </source>
</evidence>
<dbReference type="GO" id="GO:0005634">
    <property type="term" value="C:nucleus"/>
    <property type="evidence" value="ECO:0007669"/>
    <property type="project" value="TreeGrafter"/>
</dbReference>
<dbReference type="PROSITE" id="PS50157">
    <property type="entry name" value="ZINC_FINGER_C2H2_2"/>
    <property type="match status" value="1"/>
</dbReference>